<accession>T1H5D7</accession>
<evidence type="ECO:0000313" key="1">
    <source>
        <dbReference type="EnsemblMetazoa" id="MESCA011514-PA"/>
    </source>
</evidence>
<dbReference type="EMBL" id="CAQQ02378252">
    <property type="status" value="NOT_ANNOTATED_CDS"/>
    <property type="molecule type" value="Genomic_DNA"/>
</dbReference>
<dbReference type="EMBL" id="CAQQ02378251">
    <property type="status" value="NOT_ANNOTATED_CDS"/>
    <property type="molecule type" value="Genomic_DNA"/>
</dbReference>
<dbReference type="EnsemblMetazoa" id="MESCA011514-RA">
    <property type="protein sequence ID" value="MESCA011514-PA"/>
    <property type="gene ID" value="MESCA011514"/>
</dbReference>
<dbReference type="AlphaFoldDB" id="T1H5D7"/>
<name>T1H5D7_MEGSC</name>
<dbReference type="HOGENOM" id="CLU_1357665_0_0_1"/>
<dbReference type="Proteomes" id="UP000015102">
    <property type="component" value="Unassembled WGS sequence"/>
</dbReference>
<evidence type="ECO:0000313" key="2">
    <source>
        <dbReference type="Proteomes" id="UP000015102"/>
    </source>
</evidence>
<protein>
    <submittedName>
        <fullName evidence="1">Uncharacterized protein</fullName>
    </submittedName>
</protein>
<proteinExistence type="predicted"/>
<reference evidence="2" key="1">
    <citation type="submission" date="2013-02" db="EMBL/GenBank/DDBJ databases">
        <authorList>
            <person name="Hughes D."/>
        </authorList>
    </citation>
    <scope>NUCLEOTIDE SEQUENCE</scope>
    <source>
        <strain>Durham</strain>
        <strain evidence="2">NC isolate 2 -- Noor lab</strain>
    </source>
</reference>
<sequence length="202" mass="23447">MSFFVPSKEIETCCHTKRLGAKRTQVLASVYDDFHDVLSPRERAKRINEELEGFRSITTEQLESELRDFAAREEKKMKIAKNKAHKRAQLLKKCERACSEKILFKLVKRFASYVADRCENFEPPAVETESFQKMQQMLMCNLYLNLGDNKKISPDPNIAKMITVVIADLIMQIMFLAQNAHKYEEKQDICEPFLFEPQSSGN</sequence>
<organism evidence="1 2">
    <name type="scientific">Megaselia scalaris</name>
    <name type="common">Humpbacked fly</name>
    <name type="synonym">Phora scalaris</name>
    <dbReference type="NCBI Taxonomy" id="36166"/>
    <lineage>
        <taxon>Eukaryota</taxon>
        <taxon>Metazoa</taxon>
        <taxon>Ecdysozoa</taxon>
        <taxon>Arthropoda</taxon>
        <taxon>Hexapoda</taxon>
        <taxon>Insecta</taxon>
        <taxon>Pterygota</taxon>
        <taxon>Neoptera</taxon>
        <taxon>Endopterygota</taxon>
        <taxon>Diptera</taxon>
        <taxon>Brachycera</taxon>
        <taxon>Muscomorpha</taxon>
        <taxon>Platypezoidea</taxon>
        <taxon>Phoridae</taxon>
        <taxon>Megaseliini</taxon>
        <taxon>Megaselia</taxon>
    </lineage>
</organism>
<reference evidence="1" key="2">
    <citation type="submission" date="2015-06" db="UniProtKB">
        <authorList>
            <consortium name="EnsemblMetazoa"/>
        </authorList>
    </citation>
    <scope>IDENTIFICATION</scope>
</reference>
<keyword evidence="2" id="KW-1185">Reference proteome</keyword>